<keyword evidence="1" id="KW-0175">Coiled coil</keyword>
<keyword evidence="4" id="KW-1185">Reference proteome</keyword>
<sequence length="193" mass="22440">MASDSWMVLERPSGAPYWEVQRHYTPGTRPPSQQPKQPPPQPVTDLVDVLRTKSIKKYEEAWKDMVEVQKHEHASQKCADVANEIDTALEASSEVLPARFFNTPACRLLRRESMENRDRSEREFQEALTEHYKASYEKGQAETYKEDAQTLEDELKKKKKKCCEDKCCANCRRKPPTIVVSPFTRTTWNWFAS</sequence>
<feature type="region of interest" description="Disordered" evidence="2">
    <location>
        <begin position="21"/>
        <end position="44"/>
    </location>
</feature>
<reference evidence="3 4" key="1">
    <citation type="submission" date="2016-04" db="EMBL/GenBank/DDBJ databases">
        <title>Draft genome of Fonsecaea erecta CBS 125763.</title>
        <authorList>
            <person name="Weiss V.A."/>
            <person name="Vicente V.A."/>
            <person name="Raittz R.T."/>
            <person name="Moreno L.F."/>
            <person name="De Souza E.M."/>
            <person name="Pedrosa F.O."/>
            <person name="Steffens M.B."/>
            <person name="Faoro H."/>
            <person name="Tadra-Sfeir M.Z."/>
            <person name="Najafzadeh M.J."/>
            <person name="Felipe M.S."/>
            <person name="Teixeira M."/>
            <person name="Sun J."/>
            <person name="Xi L."/>
            <person name="Gomes R."/>
            <person name="De Azevedo C.M."/>
            <person name="Salgado C.G."/>
            <person name="Da Silva M.B."/>
            <person name="Nascimento M.F."/>
            <person name="Queiroz-Telles F."/>
            <person name="Attili D.S."/>
            <person name="Gorbushina A."/>
        </authorList>
    </citation>
    <scope>NUCLEOTIDE SEQUENCE [LARGE SCALE GENOMIC DNA]</scope>
    <source>
        <strain evidence="3 4">CBS 125763</strain>
    </source>
</reference>
<dbReference type="EMBL" id="LVYI01000004">
    <property type="protein sequence ID" value="OAP60263.1"/>
    <property type="molecule type" value="Genomic_DNA"/>
</dbReference>
<dbReference type="RefSeq" id="XP_018693630.1">
    <property type="nucleotide sequence ID" value="XM_018836777.1"/>
</dbReference>
<dbReference type="OrthoDB" id="4153522at2759"/>
<organism evidence="3 4">
    <name type="scientific">Fonsecaea erecta</name>
    <dbReference type="NCBI Taxonomy" id="1367422"/>
    <lineage>
        <taxon>Eukaryota</taxon>
        <taxon>Fungi</taxon>
        <taxon>Dikarya</taxon>
        <taxon>Ascomycota</taxon>
        <taxon>Pezizomycotina</taxon>
        <taxon>Eurotiomycetes</taxon>
        <taxon>Chaetothyriomycetidae</taxon>
        <taxon>Chaetothyriales</taxon>
        <taxon>Herpotrichiellaceae</taxon>
        <taxon>Fonsecaea</taxon>
    </lineage>
</organism>
<evidence type="ECO:0000313" key="4">
    <source>
        <dbReference type="Proteomes" id="UP000078343"/>
    </source>
</evidence>
<evidence type="ECO:0000256" key="2">
    <source>
        <dbReference type="SAM" id="MobiDB-lite"/>
    </source>
</evidence>
<gene>
    <name evidence="3" type="ORF">AYL99_05265</name>
</gene>
<dbReference type="Proteomes" id="UP000078343">
    <property type="component" value="Unassembled WGS sequence"/>
</dbReference>
<dbReference type="AlphaFoldDB" id="A0A178ZM27"/>
<evidence type="ECO:0000313" key="3">
    <source>
        <dbReference type="EMBL" id="OAP60263.1"/>
    </source>
</evidence>
<evidence type="ECO:0000256" key="1">
    <source>
        <dbReference type="SAM" id="Coils"/>
    </source>
</evidence>
<feature type="compositionally biased region" description="Pro residues" evidence="2">
    <location>
        <begin position="28"/>
        <end position="42"/>
    </location>
</feature>
<protein>
    <submittedName>
        <fullName evidence="3">Uncharacterized protein</fullName>
    </submittedName>
</protein>
<accession>A0A178ZM27</accession>
<comment type="caution">
    <text evidence="3">The sequence shown here is derived from an EMBL/GenBank/DDBJ whole genome shotgun (WGS) entry which is preliminary data.</text>
</comment>
<dbReference type="GeneID" id="30009433"/>
<proteinExistence type="predicted"/>
<feature type="coiled-coil region" evidence="1">
    <location>
        <begin position="110"/>
        <end position="161"/>
    </location>
</feature>
<name>A0A178ZM27_9EURO</name>